<feature type="compositionally biased region" description="Low complexity" evidence="1">
    <location>
        <begin position="195"/>
        <end position="210"/>
    </location>
</feature>
<feature type="compositionally biased region" description="Polar residues" evidence="1">
    <location>
        <begin position="237"/>
        <end position="257"/>
    </location>
</feature>
<organism evidence="2 3">
    <name type="scientific">Kineosporia succinea</name>
    <dbReference type="NCBI Taxonomy" id="84632"/>
    <lineage>
        <taxon>Bacteria</taxon>
        <taxon>Bacillati</taxon>
        <taxon>Actinomycetota</taxon>
        <taxon>Actinomycetes</taxon>
        <taxon>Kineosporiales</taxon>
        <taxon>Kineosporiaceae</taxon>
        <taxon>Kineosporia</taxon>
    </lineage>
</organism>
<feature type="region of interest" description="Disordered" evidence="1">
    <location>
        <begin position="156"/>
        <end position="331"/>
    </location>
</feature>
<protein>
    <submittedName>
        <fullName evidence="2">Uncharacterized protein</fullName>
    </submittedName>
</protein>
<proteinExistence type="predicted"/>
<evidence type="ECO:0000313" key="3">
    <source>
        <dbReference type="Proteomes" id="UP001235712"/>
    </source>
</evidence>
<evidence type="ECO:0000313" key="2">
    <source>
        <dbReference type="EMBL" id="MDP9826590.1"/>
    </source>
</evidence>
<feature type="compositionally biased region" description="Polar residues" evidence="1">
    <location>
        <begin position="295"/>
        <end position="304"/>
    </location>
</feature>
<keyword evidence="3" id="KW-1185">Reference proteome</keyword>
<feature type="region of interest" description="Disordered" evidence="1">
    <location>
        <begin position="34"/>
        <end position="92"/>
    </location>
</feature>
<gene>
    <name evidence="2" type="ORF">J2S57_002339</name>
</gene>
<sequence length="331" mass="32077">MKRRIVGTLLVWLAAVATVAAIASFAIGEAGRQVTSSPVSAPSPIAVSSSAASPAVTHSGVSGTGPDVGPTPFPGASRPGRHSRAVDTDGGRIQARCAGEEVSLDGGYARPEGGWRARIHSAQTARLEVVFSLGRSRAVLVTAVCEGGAPAFRAAAVDPDRPDASSRTASGGAGGQPEAGVTEISSPPTRPDQSPAPSYSGDPSPSSGSTVPPPVASPAEPTSSGTSAPALPGRPAPSTTPEVTGEPSVSGTSAGSQESEDPEASPEPGSAESAQGAGGSPGSTGQVTDAPDQGSGPSATSSSGDCEDAGAATVPEGICESADPGSIPVAM</sequence>
<evidence type="ECO:0000256" key="1">
    <source>
        <dbReference type="SAM" id="MobiDB-lite"/>
    </source>
</evidence>
<dbReference type="EMBL" id="JAUSQZ010000001">
    <property type="protein sequence ID" value="MDP9826590.1"/>
    <property type="molecule type" value="Genomic_DNA"/>
</dbReference>
<feature type="compositionally biased region" description="Low complexity" evidence="1">
    <location>
        <begin position="36"/>
        <end position="56"/>
    </location>
</feature>
<comment type="caution">
    <text evidence="2">The sequence shown here is derived from an EMBL/GenBank/DDBJ whole genome shotgun (WGS) entry which is preliminary data.</text>
</comment>
<reference evidence="2 3" key="1">
    <citation type="submission" date="2023-07" db="EMBL/GenBank/DDBJ databases">
        <title>Sequencing the genomes of 1000 actinobacteria strains.</title>
        <authorList>
            <person name="Klenk H.-P."/>
        </authorList>
    </citation>
    <scope>NUCLEOTIDE SEQUENCE [LARGE SCALE GENOMIC DNA]</scope>
    <source>
        <strain evidence="2 3">DSM 44388</strain>
    </source>
</reference>
<dbReference type="Proteomes" id="UP001235712">
    <property type="component" value="Unassembled WGS sequence"/>
</dbReference>
<accession>A0ABT9P2Z8</accession>
<name>A0ABT9P2Z8_9ACTN</name>